<evidence type="ECO:0000256" key="2">
    <source>
        <dbReference type="ARBA" id="ARBA00022723"/>
    </source>
</evidence>
<dbReference type="Pfam" id="PF13247">
    <property type="entry name" value="Fer4_11"/>
    <property type="match status" value="1"/>
</dbReference>
<sequence length="179" mass="19604">MNSFVVGDPRLCIGCKACIIACAKAHREKGKDKEYDHPFHPRLSLVETPGITIPVQCRHCEDSPCAQVCPVNAIIQKGNHIDVIDELCVGCKSCVLACPFGAISVTERPALGAGFRLEIHGGEDSCEKQIFRVEKCDLCGDDEDPACIKVCPASALRLVRGEQLEEKKMSRRKLSAKRL</sequence>
<keyword evidence="1" id="KW-0004">4Fe-4S</keyword>
<dbReference type="InterPro" id="IPR050294">
    <property type="entry name" value="RnfB_subfamily"/>
</dbReference>
<dbReference type="AlphaFoldDB" id="C0QEG3"/>
<dbReference type="Proteomes" id="UP000000442">
    <property type="component" value="Chromosome"/>
</dbReference>
<dbReference type="CDD" id="cd10554">
    <property type="entry name" value="HycB_like"/>
    <property type="match status" value="1"/>
</dbReference>
<dbReference type="Pfam" id="PF12800">
    <property type="entry name" value="Fer4_4"/>
    <property type="match status" value="1"/>
</dbReference>
<dbReference type="OrthoDB" id="9789030at2"/>
<dbReference type="PANTHER" id="PTHR42859">
    <property type="entry name" value="OXIDOREDUCTASE"/>
    <property type="match status" value="1"/>
</dbReference>
<proteinExistence type="predicted"/>
<dbReference type="STRING" id="177437.HRM2_01580"/>
<accession>C0QEG3</accession>
<evidence type="ECO:0000259" key="5">
    <source>
        <dbReference type="PROSITE" id="PS51379"/>
    </source>
</evidence>
<feature type="domain" description="4Fe-4S ferredoxin-type" evidence="5">
    <location>
        <begin position="127"/>
        <end position="161"/>
    </location>
</feature>
<dbReference type="SUPFAM" id="SSF54862">
    <property type="entry name" value="4Fe-4S ferredoxins"/>
    <property type="match status" value="1"/>
</dbReference>
<keyword evidence="3" id="KW-0408">Iron</keyword>
<feature type="domain" description="4Fe-4S ferredoxin-type" evidence="5">
    <location>
        <begin position="79"/>
        <end position="108"/>
    </location>
</feature>
<evidence type="ECO:0000256" key="1">
    <source>
        <dbReference type="ARBA" id="ARBA00022485"/>
    </source>
</evidence>
<keyword evidence="7" id="KW-1185">Reference proteome</keyword>
<evidence type="ECO:0000256" key="3">
    <source>
        <dbReference type="ARBA" id="ARBA00023004"/>
    </source>
</evidence>
<dbReference type="InterPro" id="IPR017900">
    <property type="entry name" value="4Fe4S_Fe_S_CS"/>
</dbReference>
<dbReference type="GO" id="GO:0051539">
    <property type="term" value="F:4 iron, 4 sulfur cluster binding"/>
    <property type="evidence" value="ECO:0007669"/>
    <property type="project" value="UniProtKB-KW"/>
</dbReference>
<dbReference type="HOGENOM" id="CLU_043374_3_0_7"/>
<gene>
    <name evidence="6" type="primary">fdx3</name>
    <name evidence="6" type="ordered locus">HRM2_01580</name>
</gene>
<protein>
    <submittedName>
        <fullName evidence="6">Fdx3</fullName>
    </submittedName>
</protein>
<dbReference type="GO" id="GO:0046872">
    <property type="term" value="F:metal ion binding"/>
    <property type="evidence" value="ECO:0007669"/>
    <property type="project" value="UniProtKB-KW"/>
</dbReference>
<evidence type="ECO:0000256" key="4">
    <source>
        <dbReference type="ARBA" id="ARBA00023014"/>
    </source>
</evidence>
<dbReference type="PROSITE" id="PS51379">
    <property type="entry name" value="4FE4S_FER_2"/>
    <property type="match status" value="3"/>
</dbReference>
<dbReference type="PROSITE" id="PS00198">
    <property type="entry name" value="4FE4S_FER_1"/>
    <property type="match status" value="1"/>
</dbReference>
<name>C0QEG3_DESAH</name>
<evidence type="ECO:0000313" key="7">
    <source>
        <dbReference type="Proteomes" id="UP000000442"/>
    </source>
</evidence>
<evidence type="ECO:0000313" key="6">
    <source>
        <dbReference type="EMBL" id="ACN13280.1"/>
    </source>
</evidence>
<organism evidence="6 7">
    <name type="scientific">Desulforapulum autotrophicum (strain ATCC 43914 / DSM 3382 / VKM B-1955 / HRM2)</name>
    <name type="common">Desulfobacterium autotrophicum</name>
    <dbReference type="NCBI Taxonomy" id="177437"/>
    <lineage>
        <taxon>Bacteria</taxon>
        <taxon>Pseudomonadati</taxon>
        <taxon>Thermodesulfobacteriota</taxon>
        <taxon>Desulfobacteria</taxon>
        <taxon>Desulfobacterales</taxon>
        <taxon>Desulfobacteraceae</taxon>
        <taxon>Desulforapulum</taxon>
    </lineage>
</organism>
<dbReference type="eggNOG" id="COG1142">
    <property type="taxonomic scope" value="Bacteria"/>
</dbReference>
<dbReference type="KEGG" id="dat:HRM2_01580"/>
<reference evidence="6 7" key="1">
    <citation type="journal article" date="2009" name="Environ. Microbiol.">
        <title>Genome sequence of Desulfobacterium autotrophicum HRM2, a marine sulfate reducer oxidizing organic carbon completely to carbon dioxide.</title>
        <authorList>
            <person name="Strittmatter A.W."/>
            <person name="Liesegang H."/>
            <person name="Rabus R."/>
            <person name="Decker I."/>
            <person name="Amann J."/>
            <person name="Andres S."/>
            <person name="Henne A."/>
            <person name="Fricke W.F."/>
            <person name="Martinez-Arias R."/>
            <person name="Bartels D."/>
            <person name="Goesmann A."/>
            <person name="Krause L."/>
            <person name="Puehler A."/>
            <person name="Klenk H.P."/>
            <person name="Richter M."/>
            <person name="Schuler M."/>
            <person name="Gloeckner F.O."/>
            <person name="Meyerdierks A."/>
            <person name="Gottschalk G."/>
            <person name="Amann R."/>
        </authorList>
    </citation>
    <scope>NUCLEOTIDE SEQUENCE [LARGE SCALE GENOMIC DNA]</scope>
    <source>
        <strain evidence="7">ATCC 43914 / DSM 3382 / HRM2</strain>
    </source>
</reference>
<dbReference type="InterPro" id="IPR017896">
    <property type="entry name" value="4Fe4S_Fe-S-bd"/>
</dbReference>
<dbReference type="EMBL" id="CP001087">
    <property type="protein sequence ID" value="ACN13280.1"/>
    <property type="molecule type" value="Genomic_DNA"/>
</dbReference>
<keyword evidence="4" id="KW-0411">Iron-sulfur</keyword>
<dbReference type="PANTHER" id="PTHR42859:SF16">
    <property type="entry name" value="FORMATE HYDROGENLYASE SUBUNIT 2-RELATED"/>
    <property type="match status" value="1"/>
</dbReference>
<feature type="domain" description="4Fe-4S ferredoxin-type" evidence="5">
    <location>
        <begin position="2"/>
        <end position="32"/>
    </location>
</feature>
<dbReference type="RefSeq" id="WP_012662529.1">
    <property type="nucleotide sequence ID" value="NC_012108.1"/>
</dbReference>
<dbReference type="Gene3D" id="3.30.70.20">
    <property type="match status" value="2"/>
</dbReference>
<keyword evidence="2" id="KW-0479">Metal-binding</keyword>